<dbReference type="PANTHER" id="PTHR30160">
    <property type="entry name" value="TETRAACYLDISACCHARIDE 4'-KINASE-RELATED"/>
    <property type="match status" value="1"/>
</dbReference>
<dbReference type="GO" id="GO:0008713">
    <property type="term" value="F:ADP-heptose-lipopolysaccharide heptosyltransferase activity"/>
    <property type="evidence" value="ECO:0007669"/>
    <property type="project" value="TreeGrafter"/>
</dbReference>
<gene>
    <name evidence="3" type="ORF">C4S77_00545</name>
</gene>
<dbReference type="RefSeq" id="WP_105245288.1">
    <property type="nucleotide sequence ID" value="NZ_PSZM01000001.1"/>
</dbReference>
<keyword evidence="2 3" id="KW-0808">Transferase</keyword>
<organism evidence="3 4">
    <name type="scientific">Apibacter adventoris</name>
    <dbReference type="NCBI Taxonomy" id="1679466"/>
    <lineage>
        <taxon>Bacteria</taxon>
        <taxon>Pseudomonadati</taxon>
        <taxon>Bacteroidota</taxon>
        <taxon>Flavobacteriia</taxon>
        <taxon>Flavobacteriales</taxon>
        <taxon>Weeksellaceae</taxon>
        <taxon>Apibacter</taxon>
    </lineage>
</organism>
<dbReference type="CDD" id="cd03789">
    <property type="entry name" value="GT9_LPS_heptosyltransferase"/>
    <property type="match status" value="1"/>
</dbReference>
<dbReference type="SUPFAM" id="SSF53756">
    <property type="entry name" value="UDP-Glycosyltransferase/glycogen phosphorylase"/>
    <property type="match status" value="1"/>
</dbReference>
<dbReference type="Pfam" id="PF01075">
    <property type="entry name" value="Glyco_transf_9"/>
    <property type="match status" value="1"/>
</dbReference>
<dbReference type="Proteomes" id="UP000238042">
    <property type="component" value="Unassembled WGS sequence"/>
</dbReference>
<dbReference type="PANTHER" id="PTHR30160:SF22">
    <property type="entry name" value="LIPOPOLYSACCHARIDE CORE BIOSYNTHESIS PROTEIN"/>
    <property type="match status" value="1"/>
</dbReference>
<accession>A0A2S8AG12</accession>
<sequence length="328" mass="37372">MGNSKEKILVFRFSAMGDVAMTVPVLREFAEQNPDIELLIVSRSLFEPFFQSISNSTFIGVNLEDYKGIRGLKKLAEELKVYKATMIADLHNVLRTKFLKFFLSSSTTKKATLNKNRKERKLLTRRKNKILQPLRPVSEKYADVFRELGFTIKLSHKLYPISEKKENCIGIAPFANYKEKMFPLDKMREICIDLASNNCTIYLFGGGKKESDILESWEKLHPNIHSLSGKTSLQEQIKFICSLPLMISMDSANMHIASLVGTRVISLWGATHPFAGFLGYGQNESDVIQKTDLNCRPCSIFGNKPCFRKDRACMNEITIPEIIKKIQL</sequence>
<dbReference type="InterPro" id="IPR002201">
    <property type="entry name" value="Glyco_trans_9"/>
</dbReference>
<dbReference type="OrthoDB" id="9768048at2"/>
<evidence type="ECO:0000313" key="4">
    <source>
        <dbReference type="Proteomes" id="UP000238042"/>
    </source>
</evidence>
<evidence type="ECO:0000256" key="2">
    <source>
        <dbReference type="ARBA" id="ARBA00022679"/>
    </source>
</evidence>
<proteinExistence type="predicted"/>
<keyword evidence="1" id="KW-0328">Glycosyltransferase</keyword>
<reference evidence="3 4" key="1">
    <citation type="submission" date="2018-02" db="EMBL/GenBank/DDBJ databases">
        <title>Genome sequences of Apibacter spp., gut symbionts of Asian honey bees.</title>
        <authorList>
            <person name="Kwong W.K."/>
            <person name="Steele M.I."/>
            <person name="Moran N.A."/>
        </authorList>
    </citation>
    <scope>NUCLEOTIDE SEQUENCE [LARGE SCALE GENOMIC DNA]</scope>
    <source>
        <strain evidence="4">wkB301</strain>
    </source>
</reference>
<name>A0A2S8AG12_9FLAO</name>
<protein>
    <submittedName>
        <fullName evidence="3">Glycosyl transferase</fullName>
    </submittedName>
</protein>
<dbReference type="EMBL" id="PSZM01000001">
    <property type="protein sequence ID" value="PQL95321.1"/>
    <property type="molecule type" value="Genomic_DNA"/>
</dbReference>
<dbReference type="Gene3D" id="3.40.50.2000">
    <property type="entry name" value="Glycogen Phosphorylase B"/>
    <property type="match status" value="2"/>
</dbReference>
<dbReference type="AlphaFoldDB" id="A0A2S8AG12"/>
<comment type="caution">
    <text evidence="3">The sequence shown here is derived from an EMBL/GenBank/DDBJ whole genome shotgun (WGS) entry which is preliminary data.</text>
</comment>
<dbReference type="InterPro" id="IPR051199">
    <property type="entry name" value="LPS_LOS_Heptosyltrfase"/>
</dbReference>
<evidence type="ECO:0000313" key="3">
    <source>
        <dbReference type="EMBL" id="PQL95321.1"/>
    </source>
</evidence>
<evidence type="ECO:0000256" key="1">
    <source>
        <dbReference type="ARBA" id="ARBA00022676"/>
    </source>
</evidence>
<keyword evidence="4" id="KW-1185">Reference proteome</keyword>
<dbReference type="GO" id="GO:0009244">
    <property type="term" value="P:lipopolysaccharide core region biosynthetic process"/>
    <property type="evidence" value="ECO:0007669"/>
    <property type="project" value="TreeGrafter"/>
</dbReference>
<dbReference type="GO" id="GO:0005829">
    <property type="term" value="C:cytosol"/>
    <property type="evidence" value="ECO:0007669"/>
    <property type="project" value="TreeGrafter"/>
</dbReference>